<protein>
    <submittedName>
        <fullName evidence="8">(rape) hypothetical protein</fullName>
    </submittedName>
</protein>
<gene>
    <name evidence="8" type="ORF">DARMORV10_C07P09950.1</name>
</gene>
<reference evidence="8" key="1">
    <citation type="submission" date="2021-01" db="EMBL/GenBank/DDBJ databases">
        <authorList>
            <consortium name="Genoscope - CEA"/>
            <person name="William W."/>
        </authorList>
    </citation>
    <scope>NUCLEOTIDE SEQUENCE</scope>
</reference>
<dbReference type="InterPro" id="IPR037624">
    <property type="entry name" value="Nup133-like"/>
</dbReference>
<dbReference type="Proteomes" id="UP001295469">
    <property type="component" value="Chromosome C07"/>
</dbReference>
<keyword evidence="2" id="KW-0813">Transport</keyword>
<sequence>MWKICYDLNDTGLLKNLMHEGVGPQGGFGYFVFQQLYDMKQFSKLLRLGEDFQDELLIFLKRHSDLMWLHQVFLHQFSSASDTLHALALAQDEESMKAIEEGRVSETEDVQPTFAERKRFLNLSKIAYVADKDADSKSKMKRIEADLKLLKLQGQWTAVKAFEVFAWTSCSFRENHKSLLEECLRNAADQDDWDRLHQASTNEVNDFDGDFAQVLPLRRENPVDKTSSVEDVLISHKDFAEVGETNANCNHAGLCRRRYRSRRSLISNGVIALHLSDVCISVVNDVEGMPLISK</sequence>
<evidence type="ECO:0000256" key="1">
    <source>
        <dbReference type="ARBA" id="ARBA00004259"/>
    </source>
</evidence>
<organism evidence="8">
    <name type="scientific">Brassica napus</name>
    <name type="common">Rape</name>
    <dbReference type="NCBI Taxonomy" id="3708"/>
    <lineage>
        <taxon>Eukaryota</taxon>
        <taxon>Viridiplantae</taxon>
        <taxon>Streptophyta</taxon>
        <taxon>Embryophyta</taxon>
        <taxon>Tracheophyta</taxon>
        <taxon>Spermatophyta</taxon>
        <taxon>Magnoliopsida</taxon>
        <taxon>eudicotyledons</taxon>
        <taxon>Gunneridae</taxon>
        <taxon>Pentapetalae</taxon>
        <taxon>rosids</taxon>
        <taxon>malvids</taxon>
        <taxon>Brassicales</taxon>
        <taxon>Brassicaceae</taxon>
        <taxon>Brassiceae</taxon>
        <taxon>Brassica</taxon>
    </lineage>
</organism>
<feature type="domain" description="Nucleoporin Nup133/Nup155-like C-terminal" evidence="7">
    <location>
        <begin position="28"/>
        <end position="152"/>
    </location>
</feature>
<dbReference type="FunFam" id="1.20.58.1380:FF:000005">
    <property type="entry name" value="Nuclear pore complex protein NUP133"/>
    <property type="match status" value="1"/>
</dbReference>
<evidence type="ECO:0000256" key="2">
    <source>
        <dbReference type="ARBA" id="ARBA00022448"/>
    </source>
</evidence>
<dbReference type="InterPro" id="IPR007187">
    <property type="entry name" value="Nucleoporin_Nup133/Nup155_C"/>
</dbReference>
<comment type="subcellular location">
    <subcellularLocation>
        <location evidence="1">Nucleus envelope</location>
    </subcellularLocation>
</comment>
<evidence type="ECO:0000259" key="7">
    <source>
        <dbReference type="Pfam" id="PF03177"/>
    </source>
</evidence>
<dbReference type="Pfam" id="PF03177">
    <property type="entry name" value="Nucleoporin_C"/>
    <property type="match status" value="1"/>
</dbReference>
<name>A0A816LV94_BRANA</name>
<dbReference type="GO" id="GO:0032991">
    <property type="term" value="C:protein-containing complex"/>
    <property type="evidence" value="ECO:0007669"/>
    <property type="project" value="UniProtKB-ARBA"/>
</dbReference>
<keyword evidence="3" id="KW-0509">mRNA transport</keyword>
<dbReference type="Gene3D" id="1.20.58.1380">
    <property type="match status" value="1"/>
</dbReference>
<dbReference type="GO" id="GO:0017056">
    <property type="term" value="F:structural constituent of nuclear pore"/>
    <property type="evidence" value="ECO:0007669"/>
    <property type="project" value="InterPro"/>
</dbReference>
<evidence type="ECO:0000313" key="8">
    <source>
        <dbReference type="EMBL" id="CAF1959468.1"/>
    </source>
</evidence>
<keyword evidence="5" id="KW-0811">Translocation</keyword>
<dbReference type="AlphaFoldDB" id="A0A816LV94"/>
<dbReference type="PANTHER" id="PTHR13405:SF11">
    <property type="entry name" value="NUCLEAR PORE COMPLEX PROTEIN NUP133"/>
    <property type="match status" value="1"/>
</dbReference>
<dbReference type="GO" id="GO:0015031">
    <property type="term" value="P:protein transport"/>
    <property type="evidence" value="ECO:0007669"/>
    <property type="project" value="UniProtKB-KW"/>
</dbReference>
<keyword evidence="4" id="KW-0653">Protein transport</keyword>
<proteinExistence type="predicted"/>
<keyword evidence="6" id="KW-0539">Nucleus</keyword>
<dbReference type="GO" id="GO:0051028">
    <property type="term" value="P:mRNA transport"/>
    <property type="evidence" value="ECO:0007669"/>
    <property type="project" value="UniProtKB-KW"/>
</dbReference>
<dbReference type="PANTHER" id="PTHR13405">
    <property type="entry name" value="NUCLEAR PORE COMPLEX PROTEIN NUP133"/>
    <property type="match status" value="1"/>
</dbReference>
<accession>A0A816LV94</accession>
<evidence type="ECO:0000256" key="5">
    <source>
        <dbReference type="ARBA" id="ARBA00023010"/>
    </source>
</evidence>
<evidence type="ECO:0000256" key="6">
    <source>
        <dbReference type="ARBA" id="ARBA00023242"/>
    </source>
</evidence>
<dbReference type="EMBL" id="HG994371">
    <property type="protein sequence ID" value="CAF1959468.1"/>
    <property type="molecule type" value="Genomic_DNA"/>
</dbReference>
<dbReference type="GO" id="GO:0005635">
    <property type="term" value="C:nuclear envelope"/>
    <property type="evidence" value="ECO:0007669"/>
    <property type="project" value="UniProtKB-SubCell"/>
</dbReference>
<evidence type="ECO:0000256" key="4">
    <source>
        <dbReference type="ARBA" id="ARBA00022927"/>
    </source>
</evidence>
<evidence type="ECO:0000256" key="3">
    <source>
        <dbReference type="ARBA" id="ARBA00022816"/>
    </source>
</evidence>